<dbReference type="GO" id="GO:0005524">
    <property type="term" value="F:ATP binding"/>
    <property type="evidence" value="ECO:0007669"/>
    <property type="project" value="UniProtKB-UniRule"/>
</dbReference>
<dbReference type="Gramene" id="CDY24313">
    <property type="protein sequence ID" value="CDY24313"/>
    <property type="gene ID" value="GSBRNA2T00026506001"/>
</dbReference>
<dbReference type="STRING" id="3708.A0A078GI53"/>
<dbReference type="PROSITE" id="PS00107">
    <property type="entry name" value="PROTEIN_KINASE_ATP"/>
    <property type="match status" value="1"/>
</dbReference>
<dbReference type="PROSITE" id="PS50011">
    <property type="entry name" value="PROTEIN_KINASE_DOM"/>
    <property type="match status" value="1"/>
</dbReference>
<dbReference type="InterPro" id="IPR000719">
    <property type="entry name" value="Prot_kinase_dom"/>
</dbReference>
<dbReference type="InterPro" id="IPR011009">
    <property type="entry name" value="Kinase-like_dom_sf"/>
</dbReference>
<protein>
    <submittedName>
        <fullName evidence="3">BnaC03g42860D protein</fullName>
    </submittedName>
</protein>
<keyword evidence="4" id="KW-1185">Reference proteome</keyword>
<sequence length="41" mass="4635">MEAFEKLEKVGGGTYGKVYRAREKAIGLIVALKKTRLHEDE</sequence>
<feature type="binding site" evidence="1">
    <location>
        <position position="33"/>
    </location>
    <ligand>
        <name>ATP</name>
        <dbReference type="ChEBI" id="CHEBI:30616"/>
    </ligand>
</feature>
<dbReference type="InterPro" id="IPR017441">
    <property type="entry name" value="Protein_kinase_ATP_BS"/>
</dbReference>
<dbReference type="EMBL" id="LK032156">
    <property type="protein sequence ID" value="CDY24313.1"/>
    <property type="molecule type" value="Genomic_DNA"/>
</dbReference>
<gene>
    <name evidence="3" type="primary">BnaC03g42860D</name>
    <name evidence="3" type="ORF">GSBRNA2T00026506001</name>
</gene>
<evidence type="ECO:0000313" key="4">
    <source>
        <dbReference type="Proteomes" id="UP000028999"/>
    </source>
</evidence>
<dbReference type="AlphaFoldDB" id="A0A078GI53"/>
<reference evidence="3 4" key="1">
    <citation type="journal article" date="2014" name="Science">
        <title>Plant genetics. Early allopolyploid evolution in the post-Neolithic Brassica napus oilseed genome.</title>
        <authorList>
            <person name="Chalhoub B."/>
            <person name="Denoeud F."/>
            <person name="Liu S."/>
            <person name="Parkin I.A."/>
            <person name="Tang H."/>
            <person name="Wang X."/>
            <person name="Chiquet J."/>
            <person name="Belcram H."/>
            <person name="Tong C."/>
            <person name="Samans B."/>
            <person name="Correa M."/>
            <person name="Da Silva C."/>
            <person name="Just J."/>
            <person name="Falentin C."/>
            <person name="Koh C.S."/>
            <person name="Le Clainche I."/>
            <person name="Bernard M."/>
            <person name="Bento P."/>
            <person name="Noel B."/>
            <person name="Labadie K."/>
            <person name="Alberti A."/>
            <person name="Charles M."/>
            <person name="Arnaud D."/>
            <person name="Guo H."/>
            <person name="Daviaud C."/>
            <person name="Alamery S."/>
            <person name="Jabbari K."/>
            <person name="Zhao M."/>
            <person name="Edger P.P."/>
            <person name="Chelaifa H."/>
            <person name="Tack D."/>
            <person name="Lassalle G."/>
            <person name="Mestiri I."/>
            <person name="Schnel N."/>
            <person name="Le Paslier M.C."/>
            <person name="Fan G."/>
            <person name="Renault V."/>
            <person name="Bayer P.E."/>
            <person name="Golicz A.A."/>
            <person name="Manoli S."/>
            <person name="Lee T.H."/>
            <person name="Thi V.H."/>
            <person name="Chalabi S."/>
            <person name="Hu Q."/>
            <person name="Fan C."/>
            <person name="Tollenaere R."/>
            <person name="Lu Y."/>
            <person name="Battail C."/>
            <person name="Shen J."/>
            <person name="Sidebottom C.H."/>
            <person name="Wang X."/>
            <person name="Canaguier A."/>
            <person name="Chauveau A."/>
            <person name="Berard A."/>
            <person name="Deniot G."/>
            <person name="Guan M."/>
            <person name="Liu Z."/>
            <person name="Sun F."/>
            <person name="Lim Y.P."/>
            <person name="Lyons E."/>
            <person name="Town C.D."/>
            <person name="Bancroft I."/>
            <person name="Wang X."/>
            <person name="Meng J."/>
            <person name="Ma J."/>
            <person name="Pires J.C."/>
            <person name="King G.J."/>
            <person name="Brunel D."/>
            <person name="Delourme R."/>
            <person name="Renard M."/>
            <person name="Aury J.M."/>
            <person name="Adams K.L."/>
            <person name="Batley J."/>
            <person name="Snowdon R.J."/>
            <person name="Tost J."/>
            <person name="Edwards D."/>
            <person name="Zhou Y."/>
            <person name="Hua W."/>
            <person name="Sharpe A.G."/>
            <person name="Paterson A.H."/>
            <person name="Guan C."/>
            <person name="Wincker P."/>
        </authorList>
    </citation>
    <scope>NUCLEOTIDE SEQUENCE [LARGE SCALE GENOMIC DNA]</scope>
    <source>
        <strain evidence="4">cv. Darmor-bzh</strain>
    </source>
</reference>
<accession>A0A078GI53</accession>
<evidence type="ECO:0000313" key="3">
    <source>
        <dbReference type="EMBL" id="CDY24313.1"/>
    </source>
</evidence>
<organism evidence="3 4">
    <name type="scientific">Brassica napus</name>
    <name type="common">Rape</name>
    <dbReference type="NCBI Taxonomy" id="3708"/>
    <lineage>
        <taxon>Eukaryota</taxon>
        <taxon>Viridiplantae</taxon>
        <taxon>Streptophyta</taxon>
        <taxon>Embryophyta</taxon>
        <taxon>Tracheophyta</taxon>
        <taxon>Spermatophyta</taxon>
        <taxon>Magnoliopsida</taxon>
        <taxon>eudicotyledons</taxon>
        <taxon>Gunneridae</taxon>
        <taxon>Pentapetalae</taxon>
        <taxon>rosids</taxon>
        <taxon>malvids</taxon>
        <taxon>Brassicales</taxon>
        <taxon>Brassicaceae</taxon>
        <taxon>Brassiceae</taxon>
        <taxon>Brassica</taxon>
    </lineage>
</organism>
<dbReference type="Proteomes" id="UP000028999">
    <property type="component" value="Unassembled WGS sequence"/>
</dbReference>
<evidence type="ECO:0000256" key="1">
    <source>
        <dbReference type="PROSITE-ProRule" id="PRU10141"/>
    </source>
</evidence>
<keyword evidence="1" id="KW-0067">ATP-binding</keyword>
<evidence type="ECO:0000259" key="2">
    <source>
        <dbReference type="PROSITE" id="PS50011"/>
    </source>
</evidence>
<keyword evidence="1" id="KW-0547">Nucleotide-binding</keyword>
<feature type="domain" description="Protein kinase" evidence="2">
    <location>
        <begin position="4"/>
        <end position="41"/>
    </location>
</feature>
<dbReference type="SUPFAM" id="SSF56112">
    <property type="entry name" value="Protein kinase-like (PK-like)"/>
    <property type="match status" value="1"/>
</dbReference>
<dbReference type="Gene3D" id="3.30.200.20">
    <property type="entry name" value="Phosphorylase Kinase, domain 1"/>
    <property type="match status" value="1"/>
</dbReference>
<dbReference type="GO" id="GO:0004672">
    <property type="term" value="F:protein kinase activity"/>
    <property type="evidence" value="ECO:0007669"/>
    <property type="project" value="InterPro"/>
</dbReference>
<proteinExistence type="predicted"/>
<name>A0A078GI53_BRANA</name>
<dbReference type="PaxDb" id="3708-A0A078GI53"/>